<protein>
    <submittedName>
        <fullName evidence="1">Uncharacterized protein</fullName>
    </submittedName>
</protein>
<evidence type="ECO:0000313" key="2">
    <source>
        <dbReference type="Proteomes" id="UP000257109"/>
    </source>
</evidence>
<comment type="caution">
    <text evidence="1">The sequence shown here is derived from an EMBL/GenBank/DDBJ whole genome shotgun (WGS) entry which is preliminary data.</text>
</comment>
<feature type="non-terminal residue" evidence="1">
    <location>
        <position position="1"/>
    </location>
</feature>
<proteinExistence type="predicted"/>
<dbReference type="EMBL" id="QJKJ01008293">
    <property type="protein sequence ID" value="RDX80209.1"/>
    <property type="molecule type" value="Genomic_DNA"/>
</dbReference>
<dbReference type="Proteomes" id="UP000257109">
    <property type="component" value="Unassembled WGS sequence"/>
</dbReference>
<keyword evidence="2" id="KW-1185">Reference proteome</keyword>
<organism evidence="1 2">
    <name type="scientific">Mucuna pruriens</name>
    <name type="common">Velvet bean</name>
    <name type="synonym">Dolichos pruriens</name>
    <dbReference type="NCBI Taxonomy" id="157652"/>
    <lineage>
        <taxon>Eukaryota</taxon>
        <taxon>Viridiplantae</taxon>
        <taxon>Streptophyta</taxon>
        <taxon>Embryophyta</taxon>
        <taxon>Tracheophyta</taxon>
        <taxon>Spermatophyta</taxon>
        <taxon>Magnoliopsida</taxon>
        <taxon>eudicotyledons</taxon>
        <taxon>Gunneridae</taxon>
        <taxon>Pentapetalae</taxon>
        <taxon>rosids</taxon>
        <taxon>fabids</taxon>
        <taxon>Fabales</taxon>
        <taxon>Fabaceae</taxon>
        <taxon>Papilionoideae</taxon>
        <taxon>50 kb inversion clade</taxon>
        <taxon>NPAAA clade</taxon>
        <taxon>indigoferoid/millettioid clade</taxon>
        <taxon>Phaseoleae</taxon>
        <taxon>Mucuna</taxon>
    </lineage>
</organism>
<sequence length="195" mass="21958">MQCNNVVPEIPFSEATYQAKSLGLGLVCQMDNKLLGNKTHFAEHEMDKIIKGPMTDRDAKVQYLTSIEAKTIGIRLRNQSTLLALLKLWLTSNAPKEKQKKVRPKVDSATRPREDTGGIAPYVSRVAVGTFGGLISIWNENVIREGLLGICVKLRHNCMKRDLGLIIDAWQEKEKENGYKKTIERLMNSNNLYAT</sequence>
<dbReference type="AlphaFoldDB" id="A0A371FPE7"/>
<gene>
    <name evidence="1" type="ORF">CR513_39268</name>
</gene>
<accession>A0A371FPE7</accession>
<reference evidence="1" key="1">
    <citation type="submission" date="2018-05" db="EMBL/GenBank/DDBJ databases">
        <title>Draft genome of Mucuna pruriens seed.</title>
        <authorList>
            <person name="Nnadi N.E."/>
            <person name="Vos R."/>
            <person name="Hasami M.H."/>
            <person name="Devisetty U.K."/>
            <person name="Aguiy J.C."/>
        </authorList>
    </citation>
    <scope>NUCLEOTIDE SEQUENCE [LARGE SCALE GENOMIC DNA]</scope>
    <source>
        <strain evidence="1">JCA_2017</strain>
    </source>
</reference>
<evidence type="ECO:0000313" key="1">
    <source>
        <dbReference type="EMBL" id="RDX80209.1"/>
    </source>
</evidence>
<name>A0A371FPE7_MUCPR</name>